<dbReference type="EC" id="2.8.1.-" evidence="3"/>
<dbReference type="GO" id="GO:0016740">
    <property type="term" value="F:transferase activity"/>
    <property type="evidence" value="ECO:0007669"/>
    <property type="project" value="UniProtKB-KW"/>
</dbReference>
<organism evidence="5 6">
    <name type="scientific">Thiocystis violascens (strain ATCC 17096 / DSM 198 / 6111)</name>
    <name type="common">Chromatium violascens</name>
    <dbReference type="NCBI Taxonomy" id="765911"/>
    <lineage>
        <taxon>Bacteria</taxon>
        <taxon>Pseudomonadati</taxon>
        <taxon>Pseudomonadota</taxon>
        <taxon>Gammaproteobacteria</taxon>
        <taxon>Chromatiales</taxon>
        <taxon>Chromatiaceae</taxon>
        <taxon>Thiocystis</taxon>
    </lineage>
</organism>
<dbReference type="GO" id="GO:0002143">
    <property type="term" value="P:tRNA wobble position uridine thiolation"/>
    <property type="evidence" value="ECO:0007669"/>
    <property type="project" value="TreeGrafter"/>
</dbReference>
<keyword evidence="3" id="KW-0808">Transferase</keyword>
<dbReference type="InterPro" id="IPR042072">
    <property type="entry name" value="DsrC-like_C"/>
</dbReference>
<dbReference type="PANTHER" id="PTHR37010">
    <property type="entry name" value="SULFURTRANSFERASE TUSE"/>
    <property type="match status" value="1"/>
</dbReference>
<dbReference type="Pfam" id="PF04358">
    <property type="entry name" value="DsrC"/>
    <property type="match status" value="1"/>
</dbReference>
<dbReference type="eggNOG" id="COG2920">
    <property type="taxonomic scope" value="Bacteria"/>
</dbReference>
<evidence type="ECO:0000313" key="6">
    <source>
        <dbReference type="Proteomes" id="UP000006062"/>
    </source>
</evidence>
<protein>
    <recommendedName>
        <fullName evidence="3">Sulfurtransferase</fullName>
        <ecNumber evidence="3">2.8.1.-</ecNumber>
    </recommendedName>
</protein>
<feature type="region of interest" description="Disordered" evidence="4">
    <location>
        <begin position="1"/>
        <end position="32"/>
    </location>
</feature>
<evidence type="ECO:0000313" key="5">
    <source>
        <dbReference type="EMBL" id="AFL76164.1"/>
    </source>
</evidence>
<sequence>MATTMSDIMNPGATTRDDAFPSAPADWTREDAARAAEADGIELGEDHWITIKALQGYFQQHQRPNVRELHDALDEAFHAKGGIKYLYAMFPGGPVAQGCKFAGLQPPAGAANPSFGSVQ</sequence>
<dbReference type="EMBL" id="CP003154">
    <property type="protein sequence ID" value="AFL76164.1"/>
    <property type="molecule type" value="Genomic_DNA"/>
</dbReference>
<proteinExistence type="inferred from homology"/>
<name>I3YGP6_THIV6</name>
<dbReference type="Proteomes" id="UP000006062">
    <property type="component" value="Chromosome"/>
</dbReference>
<dbReference type="NCBIfam" id="TIGR03342">
    <property type="entry name" value="dsrC_tusE_dsvC"/>
    <property type="match status" value="1"/>
</dbReference>
<dbReference type="OrthoDB" id="9786347at2"/>
<dbReference type="GO" id="GO:0097163">
    <property type="term" value="F:sulfur carrier activity"/>
    <property type="evidence" value="ECO:0007669"/>
    <property type="project" value="TreeGrafter"/>
</dbReference>
<reference evidence="5 6" key="1">
    <citation type="submission" date="2012-06" db="EMBL/GenBank/DDBJ databases">
        <title>Complete sequence of Thiocystis violascens DSM 198.</title>
        <authorList>
            <consortium name="US DOE Joint Genome Institute"/>
            <person name="Lucas S."/>
            <person name="Han J."/>
            <person name="Lapidus A."/>
            <person name="Cheng J.-F."/>
            <person name="Goodwin L."/>
            <person name="Pitluck S."/>
            <person name="Peters L."/>
            <person name="Ovchinnikova G."/>
            <person name="Teshima H."/>
            <person name="Detter J.C."/>
            <person name="Han C."/>
            <person name="Tapia R."/>
            <person name="Land M."/>
            <person name="Hauser L."/>
            <person name="Kyrpides N."/>
            <person name="Ivanova N."/>
            <person name="Pagani I."/>
            <person name="Vogl K."/>
            <person name="Liu Z."/>
            <person name="Frigaard N.-U."/>
            <person name="Bryant D."/>
            <person name="Woyke T."/>
        </authorList>
    </citation>
    <scope>NUCLEOTIDE SEQUENCE [LARGE SCALE GENOMIC DNA]</scope>
    <source>
        <strain evidence="6">ATCC 17096 / DSM 198 / 6111</strain>
    </source>
</reference>
<dbReference type="SUPFAM" id="SSF69721">
    <property type="entry name" value="DsrC, the gamma subunit of dissimilatory sulfite reductase"/>
    <property type="match status" value="1"/>
</dbReference>
<evidence type="ECO:0000256" key="1">
    <source>
        <dbReference type="ARBA" id="ARBA00004496"/>
    </source>
</evidence>
<keyword evidence="6" id="KW-1185">Reference proteome</keyword>
<keyword evidence="2" id="KW-0963">Cytoplasm</keyword>
<dbReference type="Gene3D" id="1.10.10.370">
    <property type="entry name" value="DsrC-like protein, C-terminal domain"/>
    <property type="match status" value="1"/>
</dbReference>
<dbReference type="KEGG" id="tvi:Thivi_4355"/>
<evidence type="ECO:0000256" key="3">
    <source>
        <dbReference type="PIRNR" id="PIRNR006223"/>
    </source>
</evidence>
<dbReference type="PIRSF" id="PIRSF006223">
    <property type="entry name" value="DsrC_TusE"/>
    <property type="match status" value="1"/>
</dbReference>
<dbReference type="InterPro" id="IPR025526">
    <property type="entry name" value="DsrC-like_dom_sf"/>
</dbReference>
<dbReference type="STRING" id="765911.Thivi_4355"/>
<dbReference type="GO" id="GO:0005737">
    <property type="term" value="C:cytoplasm"/>
    <property type="evidence" value="ECO:0007669"/>
    <property type="project" value="UniProtKB-SubCell"/>
</dbReference>
<dbReference type="HOGENOM" id="CLU_153199_0_1_6"/>
<dbReference type="InterPro" id="IPR007453">
    <property type="entry name" value="DsrC/TusE"/>
</dbReference>
<comment type="function">
    <text evidence="3">Part of a sulfur-relay system.</text>
</comment>
<comment type="similarity">
    <text evidence="3">Belongs to the dsrC/tusE family.</text>
</comment>
<accession>I3YGP6</accession>
<evidence type="ECO:0000256" key="4">
    <source>
        <dbReference type="SAM" id="MobiDB-lite"/>
    </source>
</evidence>
<evidence type="ECO:0000256" key="2">
    <source>
        <dbReference type="ARBA" id="ARBA00022490"/>
    </source>
</evidence>
<comment type="subcellular location">
    <subcellularLocation>
        <location evidence="1">Cytoplasm</location>
    </subcellularLocation>
</comment>
<gene>
    <name evidence="5" type="ordered locus">Thivi_4355</name>
</gene>
<dbReference type="PANTHER" id="PTHR37010:SF1">
    <property type="entry name" value="SULFURTRANSFERASE TUSE"/>
    <property type="match status" value="1"/>
</dbReference>
<dbReference type="AlphaFoldDB" id="I3YGP6"/>